<dbReference type="EMBL" id="GBRH01177658">
    <property type="protein sequence ID" value="JAE20238.1"/>
    <property type="molecule type" value="Transcribed_RNA"/>
</dbReference>
<reference evidence="1" key="2">
    <citation type="journal article" date="2015" name="Data Brief">
        <title>Shoot transcriptome of the giant reed, Arundo donax.</title>
        <authorList>
            <person name="Barrero R.A."/>
            <person name="Guerrero F.D."/>
            <person name="Moolhuijzen P."/>
            <person name="Goolsby J.A."/>
            <person name="Tidwell J."/>
            <person name="Bellgard S.E."/>
            <person name="Bellgard M.I."/>
        </authorList>
    </citation>
    <scope>NUCLEOTIDE SEQUENCE</scope>
    <source>
        <tissue evidence="1">Shoot tissue taken approximately 20 cm above the soil surface</tissue>
    </source>
</reference>
<protein>
    <submittedName>
        <fullName evidence="1">Uncharacterized protein</fullName>
    </submittedName>
</protein>
<evidence type="ECO:0000313" key="1">
    <source>
        <dbReference type="EMBL" id="JAE20238.1"/>
    </source>
</evidence>
<reference evidence="1" key="1">
    <citation type="submission" date="2014-09" db="EMBL/GenBank/DDBJ databases">
        <authorList>
            <person name="Magalhaes I.L.F."/>
            <person name="Oliveira U."/>
            <person name="Santos F.R."/>
            <person name="Vidigal T.H.D.A."/>
            <person name="Brescovit A.D."/>
            <person name="Santos A.J."/>
        </authorList>
    </citation>
    <scope>NUCLEOTIDE SEQUENCE</scope>
    <source>
        <tissue evidence="1">Shoot tissue taken approximately 20 cm above the soil surface</tissue>
    </source>
</reference>
<dbReference type="AlphaFoldDB" id="A0A0A9GHS7"/>
<proteinExistence type="predicted"/>
<sequence length="43" mass="5111">MDLLSLYTLNKESFYKMGGTNKQILVQRPHFTLLFFTYIPLLD</sequence>
<organism evidence="1">
    <name type="scientific">Arundo donax</name>
    <name type="common">Giant reed</name>
    <name type="synonym">Donax arundinaceus</name>
    <dbReference type="NCBI Taxonomy" id="35708"/>
    <lineage>
        <taxon>Eukaryota</taxon>
        <taxon>Viridiplantae</taxon>
        <taxon>Streptophyta</taxon>
        <taxon>Embryophyta</taxon>
        <taxon>Tracheophyta</taxon>
        <taxon>Spermatophyta</taxon>
        <taxon>Magnoliopsida</taxon>
        <taxon>Liliopsida</taxon>
        <taxon>Poales</taxon>
        <taxon>Poaceae</taxon>
        <taxon>PACMAD clade</taxon>
        <taxon>Arundinoideae</taxon>
        <taxon>Arundineae</taxon>
        <taxon>Arundo</taxon>
    </lineage>
</organism>
<accession>A0A0A9GHS7</accession>
<name>A0A0A9GHS7_ARUDO</name>